<keyword evidence="1" id="KW-0472">Membrane</keyword>
<feature type="transmembrane region" description="Helical" evidence="1">
    <location>
        <begin position="113"/>
        <end position="131"/>
    </location>
</feature>
<reference evidence="2" key="1">
    <citation type="submission" date="2023-07" db="EMBL/GenBank/DDBJ databases">
        <title>Sorghum-associated microbial communities from plants grown in Nebraska, USA.</title>
        <authorList>
            <person name="Schachtman D."/>
        </authorList>
    </citation>
    <scope>NUCLEOTIDE SEQUENCE</scope>
    <source>
        <strain evidence="2">3432</strain>
    </source>
</reference>
<evidence type="ECO:0000256" key="1">
    <source>
        <dbReference type="SAM" id="Phobius"/>
    </source>
</evidence>
<dbReference type="AlphaFoldDB" id="A0AAW8MCP6"/>
<dbReference type="Pfam" id="PF09997">
    <property type="entry name" value="DUF2238"/>
    <property type="match status" value="1"/>
</dbReference>
<evidence type="ECO:0000313" key="2">
    <source>
        <dbReference type="EMBL" id="MDR6959503.1"/>
    </source>
</evidence>
<keyword evidence="1" id="KW-0812">Transmembrane</keyword>
<dbReference type="RefSeq" id="WP_310362811.1">
    <property type="nucleotide sequence ID" value="NZ_JAVDVC010000006.1"/>
</dbReference>
<feature type="transmembrane region" description="Helical" evidence="1">
    <location>
        <begin position="12"/>
        <end position="29"/>
    </location>
</feature>
<gene>
    <name evidence="2" type="ORF">J2W43_003500</name>
</gene>
<feature type="transmembrane region" description="Helical" evidence="1">
    <location>
        <begin position="189"/>
        <end position="209"/>
    </location>
</feature>
<accession>A0AAW8MCP6</accession>
<dbReference type="PIRSF" id="PIRSF020606">
    <property type="entry name" value="UCP020606"/>
    <property type="match status" value="1"/>
</dbReference>
<evidence type="ECO:0000313" key="3">
    <source>
        <dbReference type="Proteomes" id="UP001252613"/>
    </source>
</evidence>
<dbReference type="InterPro" id="IPR058534">
    <property type="entry name" value="YjdF"/>
</dbReference>
<keyword evidence="1" id="KW-1133">Transmembrane helix</keyword>
<comment type="caution">
    <text evidence="2">The sequence shown here is derived from an EMBL/GenBank/DDBJ whole genome shotgun (WGS) entry which is preliminary data.</text>
</comment>
<sequence>MHTTDLHRRYALTLLTAFIGLWVGLAIAPVKRSDWLAENLLVIALLVVLVSVHRRFTFSRLSCTLVFIFLCIHEIGAHYTYAKVPYNQWWQAMTGGQSLDQLMGFQRNQFDRLVHFSYGLLLAYPVREALLRIVPAKGFGGYFLAWNLILSSSAIYEIIEWLGGAYLGADTAKAFVGAQQDPWDSQKDMALAALAAFSVLLIAAGVNALRQRDFALEWALRFRTSPRRQQVKP</sequence>
<name>A0AAW8MCP6_9PSED</name>
<feature type="transmembrane region" description="Helical" evidence="1">
    <location>
        <begin position="143"/>
        <end position="169"/>
    </location>
</feature>
<dbReference type="EMBL" id="JAVDVC010000006">
    <property type="protein sequence ID" value="MDR6959503.1"/>
    <property type="molecule type" value="Genomic_DNA"/>
</dbReference>
<feature type="transmembrane region" description="Helical" evidence="1">
    <location>
        <begin position="64"/>
        <end position="81"/>
    </location>
</feature>
<proteinExistence type="predicted"/>
<dbReference type="Proteomes" id="UP001252613">
    <property type="component" value="Unassembled WGS sequence"/>
</dbReference>
<dbReference type="InterPro" id="IPR014509">
    <property type="entry name" value="YjdF-like"/>
</dbReference>
<organism evidence="2 3">
    <name type="scientific">Pseudomonas brassicacearum</name>
    <dbReference type="NCBI Taxonomy" id="930166"/>
    <lineage>
        <taxon>Bacteria</taxon>
        <taxon>Pseudomonadati</taxon>
        <taxon>Pseudomonadota</taxon>
        <taxon>Gammaproteobacteria</taxon>
        <taxon>Pseudomonadales</taxon>
        <taxon>Pseudomonadaceae</taxon>
        <taxon>Pseudomonas</taxon>
    </lineage>
</organism>
<feature type="transmembrane region" description="Helical" evidence="1">
    <location>
        <begin position="35"/>
        <end position="52"/>
    </location>
</feature>
<protein>
    <submittedName>
        <fullName evidence="2">Membrane protein</fullName>
    </submittedName>
</protein>